<sequence>MFGGSHFCISAKAGGSTKTTGTYFRFFWTWFGIYALGPDADAQHAAFEGLEHRGLTHTKHTCQSFGISGFLVTYVWSGVGGRNFGG</sequence>
<dbReference type="AlphaFoldDB" id="A0A169S748"/>
<dbReference type="KEGG" id="csur:N24_2968"/>
<evidence type="ECO:0000313" key="2">
    <source>
        <dbReference type="Proteomes" id="UP000218244"/>
    </source>
</evidence>
<dbReference type="Proteomes" id="UP000218244">
    <property type="component" value="Chromosome"/>
</dbReference>
<dbReference type="EMBL" id="AP017369">
    <property type="protein sequence ID" value="BAU97230.1"/>
    <property type="molecule type" value="Genomic_DNA"/>
</dbReference>
<keyword evidence="2" id="KW-1185">Reference proteome</keyword>
<name>A0A169S748_9CORY</name>
<organism evidence="1 2">
    <name type="scientific">Corynebacterium suranareeae</name>
    <dbReference type="NCBI Taxonomy" id="2506452"/>
    <lineage>
        <taxon>Bacteria</taxon>
        <taxon>Bacillati</taxon>
        <taxon>Actinomycetota</taxon>
        <taxon>Actinomycetes</taxon>
        <taxon>Mycobacteriales</taxon>
        <taxon>Corynebacteriaceae</taxon>
        <taxon>Corynebacterium</taxon>
    </lineage>
</organism>
<proteinExistence type="predicted"/>
<protein>
    <submittedName>
        <fullName evidence="1">Uncharacterized protein</fullName>
    </submittedName>
</protein>
<gene>
    <name evidence="1" type="ORF">N24_2968</name>
</gene>
<reference evidence="1 2" key="1">
    <citation type="submission" date="2016-02" db="EMBL/GenBank/DDBJ databases">
        <title>Corynebacterium glutamicum N24 whole genome sequencing project.</title>
        <authorList>
            <person name="Matsutani M."/>
            <person name="Nangtapong N."/>
            <person name="Yakushi T."/>
            <person name="Matsushita K."/>
        </authorList>
    </citation>
    <scope>NUCLEOTIDE SEQUENCE [LARGE SCALE GENOMIC DNA]</scope>
    <source>
        <strain evidence="1 2">N24</strain>
    </source>
</reference>
<evidence type="ECO:0000313" key="1">
    <source>
        <dbReference type="EMBL" id="BAU97230.1"/>
    </source>
</evidence>
<accession>A0A169S748</accession>